<gene>
    <name evidence="2" type="ORF">H8K47_12460</name>
</gene>
<dbReference type="EMBL" id="JACOGG010000012">
    <property type="protein sequence ID" value="MBC3936179.1"/>
    <property type="molecule type" value="Genomic_DNA"/>
</dbReference>
<sequence length="129" mass="14356">MKAERTSARLIWIHPEAPAKPAEGLPCNGCGICCAAEPCPVAQFFLRQLSGSCRALQWSEQDGCYRCGMLIQPSAYWRWLPQRWDAWFARRVRRWIAAGTACDSNAWLEPAPSSAEHGKDSAECSGRAD</sequence>
<dbReference type="RefSeq" id="WP_186881735.1">
    <property type="nucleotide sequence ID" value="NZ_JACOGG010000012.1"/>
</dbReference>
<accession>A0A923I1P2</accession>
<dbReference type="Proteomes" id="UP000612361">
    <property type="component" value="Unassembled WGS sequence"/>
</dbReference>
<protein>
    <recommendedName>
        <fullName evidence="4">4Fe-4S ferredoxin-type domain-containing protein</fullName>
    </recommendedName>
</protein>
<evidence type="ECO:0008006" key="4">
    <source>
        <dbReference type="Google" id="ProtNLM"/>
    </source>
</evidence>
<reference evidence="2" key="1">
    <citation type="submission" date="2020-08" db="EMBL/GenBank/DDBJ databases">
        <title>Novel species isolated from subtropical streams in China.</title>
        <authorList>
            <person name="Lu H."/>
        </authorList>
    </citation>
    <scope>NUCLEOTIDE SEQUENCE</scope>
    <source>
        <strain evidence="2">CY7W</strain>
    </source>
</reference>
<comment type="caution">
    <text evidence="2">The sequence shown here is derived from an EMBL/GenBank/DDBJ whole genome shotgun (WGS) entry which is preliminary data.</text>
</comment>
<evidence type="ECO:0000256" key="1">
    <source>
        <dbReference type="SAM" id="MobiDB-lite"/>
    </source>
</evidence>
<keyword evidence="3" id="KW-1185">Reference proteome</keyword>
<evidence type="ECO:0000313" key="3">
    <source>
        <dbReference type="Proteomes" id="UP000612361"/>
    </source>
</evidence>
<evidence type="ECO:0000313" key="2">
    <source>
        <dbReference type="EMBL" id="MBC3936179.1"/>
    </source>
</evidence>
<name>A0A923I1P2_9BURK</name>
<organism evidence="2 3">
    <name type="scientific">Undibacterium rugosum</name>
    <dbReference type="NCBI Taxonomy" id="2762291"/>
    <lineage>
        <taxon>Bacteria</taxon>
        <taxon>Pseudomonadati</taxon>
        <taxon>Pseudomonadota</taxon>
        <taxon>Betaproteobacteria</taxon>
        <taxon>Burkholderiales</taxon>
        <taxon>Oxalobacteraceae</taxon>
        <taxon>Undibacterium</taxon>
    </lineage>
</organism>
<feature type="compositionally biased region" description="Basic and acidic residues" evidence="1">
    <location>
        <begin position="116"/>
        <end position="129"/>
    </location>
</feature>
<dbReference type="AlphaFoldDB" id="A0A923I1P2"/>
<proteinExistence type="predicted"/>
<feature type="region of interest" description="Disordered" evidence="1">
    <location>
        <begin position="106"/>
        <end position="129"/>
    </location>
</feature>